<dbReference type="SMART" id="SM00320">
    <property type="entry name" value="WD40"/>
    <property type="match status" value="7"/>
</dbReference>
<feature type="repeat" description="WD" evidence="7">
    <location>
        <begin position="338"/>
        <end position="370"/>
    </location>
</feature>
<dbReference type="InterPro" id="IPR015943">
    <property type="entry name" value="WD40/YVTN_repeat-like_dom_sf"/>
</dbReference>
<dbReference type="CDD" id="cd00200">
    <property type="entry name" value="WD40"/>
    <property type="match status" value="1"/>
</dbReference>
<dbReference type="InterPro" id="IPR036322">
    <property type="entry name" value="WD40_repeat_dom_sf"/>
</dbReference>
<reference evidence="11" key="1">
    <citation type="submission" date="2025-08" db="UniProtKB">
        <authorList>
            <consortium name="RefSeq"/>
        </authorList>
    </citation>
    <scope>IDENTIFICATION</scope>
</reference>
<dbReference type="SUPFAM" id="SSF50978">
    <property type="entry name" value="WD40 repeat-like"/>
    <property type="match status" value="1"/>
</dbReference>
<feature type="domain" description="CDC20/Fizzy WD40" evidence="9">
    <location>
        <begin position="209"/>
        <end position="506"/>
    </location>
</feature>
<keyword evidence="2 7" id="KW-0853">WD repeat</keyword>
<gene>
    <name evidence="11" type="primary">LOC106813653</name>
</gene>
<evidence type="ECO:0000256" key="5">
    <source>
        <dbReference type="ARBA" id="ARBA00022776"/>
    </source>
</evidence>
<evidence type="ECO:0000256" key="7">
    <source>
        <dbReference type="PROSITE-ProRule" id="PRU00221"/>
    </source>
</evidence>
<keyword evidence="6" id="KW-0131">Cell cycle</keyword>
<dbReference type="Pfam" id="PF24807">
    <property type="entry name" value="WD40_CDC20-Fz"/>
    <property type="match status" value="1"/>
</dbReference>
<dbReference type="PROSITE" id="PS50082">
    <property type="entry name" value="WD_REPEATS_2"/>
    <property type="match status" value="3"/>
</dbReference>
<feature type="region of interest" description="Disordered" evidence="8">
    <location>
        <begin position="51"/>
        <end position="108"/>
    </location>
</feature>
<keyword evidence="4" id="KW-0677">Repeat</keyword>
<keyword evidence="10" id="KW-1185">Reference proteome</keyword>
<evidence type="ECO:0000256" key="4">
    <source>
        <dbReference type="ARBA" id="ARBA00022737"/>
    </source>
</evidence>
<dbReference type="Proteomes" id="UP000695022">
    <property type="component" value="Unplaced"/>
</dbReference>
<comment type="similarity">
    <text evidence="1">Belongs to the WD repeat CDC20/Fizzy family.</text>
</comment>
<organism evidence="10 11">
    <name type="scientific">Priapulus caudatus</name>
    <name type="common">Priapulid worm</name>
    <dbReference type="NCBI Taxonomy" id="37621"/>
    <lineage>
        <taxon>Eukaryota</taxon>
        <taxon>Metazoa</taxon>
        <taxon>Ecdysozoa</taxon>
        <taxon>Scalidophora</taxon>
        <taxon>Priapulida</taxon>
        <taxon>Priapulimorpha</taxon>
        <taxon>Priapulimorphida</taxon>
        <taxon>Priapulidae</taxon>
        <taxon>Priapulus</taxon>
    </lineage>
</organism>
<dbReference type="PANTHER" id="PTHR19918:SF8">
    <property type="entry name" value="FI02843P"/>
    <property type="match status" value="1"/>
</dbReference>
<evidence type="ECO:0000313" key="11">
    <source>
        <dbReference type="RefSeq" id="XP_014673332.1"/>
    </source>
</evidence>
<accession>A0ABM1EMB1</accession>
<dbReference type="InterPro" id="IPR033010">
    <property type="entry name" value="Cdc20/Fizzy"/>
</dbReference>
<evidence type="ECO:0000256" key="6">
    <source>
        <dbReference type="ARBA" id="ARBA00023306"/>
    </source>
</evidence>
<keyword evidence="5" id="KW-0498">Mitosis</keyword>
<keyword evidence="3 11" id="KW-0132">Cell division</keyword>
<feature type="repeat" description="WD" evidence="7">
    <location>
        <begin position="255"/>
        <end position="296"/>
    </location>
</feature>
<dbReference type="PANTHER" id="PTHR19918">
    <property type="entry name" value="CELL DIVISION CYCLE 20 CDC20 FIZZY -RELATED"/>
    <property type="match status" value="1"/>
</dbReference>
<protein>
    <submittedName>
        <fullName evidence="11">Cell division cycle protein 20 homolog</fullName>
    </submittedName>
</protein>
<dbReference type="InterPro" id="IPR001680">
    <property type="entry name" value="WD40_rpt"/>
</dbReference>
<dbReference type="PROSITE" id="PS50294">
    <property type="entry name" value="WD_REPEATS_REGION"/>
    <property type="match status" value="3"/>
</dbReference>
<evidence type="ECO:0000256" key="2">
    <source>
        <dbReference type="ARBA" id="ARBA00022574"/>
    </source>
</evidence>
<evidence type="ECO:0000256" key="1">
    <source>
        <dbReference type="ARBA" id="ARBA00006445"/>
    </source>
</evidence>
<dbReference type="InterPro" id="IPR056150">
    <property type="entry name" value="WD40_CDC20-Fz"/>
</dbReference>
<evidence type="ECO:0000259" key="9">
    <source>
        <dbReference type="Pfam" id="PF24807"/>
    </source>
</evidence>
<evidence type="ECO:0000313" key="10">
    <source>
        <dbReference type="Proteomes" id="UP000695022"/>
    </source>
</evidence>
<feature type="compositionally biased region" description="Polar residues" evidence="8">
    <location>
        <begin position="51"/>
        <end position="73"/>
    </location>
</feature>
<name>A0ABM1EMB1_PRICU</name>
<dbReference type="Gene3D" id="2.130.10.10">
    <property type="entry name" value="YVTN repeat-like/Quinoprotein amine dehydrogenase"/>
    <property type="match status" value="1"/>
</dbReference>
<dbReference type="GeneID" id="106813653"/>
<proteinExistence type="inferred from homology"/>
<dbReference type="RefSeq" id="XP_014673332.1">
    <property type="nucleotide sequence ID" value="XM_014817846.1"/>
</dbReference>
<feature type="repeat" description="WD" evidence="7">
    <location>
        <begin position="475"/>
        <end position="507"/>
    </location>
</feature>
<dbReference type="GO" id="GO:0051301">
    <property type="term" value="P:cell division"/>
    <property type="evidence" value="ECO:0007669"/>
    <property type="project" value="UniProtKB-KW"/>
</dbReference>
<sequence>MSHFNLENQISNLQLLDQPITKGPAPRWQRKVQEATCSNVNMSLNASKNISMTSKTPLKGNMSYSANMSVNKTPSDKRNSRSPMSASKKTPGKSKTPKKTPSGLHDRFIPNRSATQYELAHYLIANNKEEDKADAEALSPTKREFQRAMSENLNGGMDVSARIVAYRSRPPSAPEGHQNNLKVLYSCSKTPGSSRKTTRHIPQVPERILDAPDIVDDYYLNLLDWSATGYLAVALGGAIYLWNASSGEIQQLMEMEGSEDYVTCVSWVKEGNYLAVGTSNTDVQLWDVDTRKRLRVMGGHAARVGALSWNSYVLSSGSRSGAVHHHDVRLPQHHIATLAGHTQEVCGLRWSPDGRHLASGGNDNLLNVWDGATSSQSGRTAEPLYTFTQHQAAVKALAWCPWQPSLLASGGGTADRHIRFWNVNTGACVSSVDTKSQVCSILWSEEYKELITGHGFAQNQLAIWKYPQMNKVAELVGHTARVLHMAMSPDGSTVVSAAADETLRLWNCFMPDAQKKKEKVAEGSRSTSMMRRCIR</sequence>
<evidence type="ECO:0000256" key="3">
    <source>
        <dbReference type="ARBA" id="ARBA00022618"/>
    </source>
</evidence>
<evidence type="ECO:0000256" key="8">
    <source>
        <dbReference type="SAM" id="MobiDB-lite"/>
    </source>
</evidence>